<comment type="subcellular location">
    <subcellularLocation>
        <location evidence="2">Cell projection</location>
        <location evidence="2">Cilium</location>
        <location evidence="2">Flagellum</location>
    </subcellularLocation>
    <subcellularLocation>
        <location evidence="3">Cytoplasm</location>
        <location evidence="3">Cytoskeleton</location>
    </subcellularLocation>
</comment>
<evidence type="ECO:0000256" key="13">
    <source>
        <dbReference type="ARBA" id="ARBA00047162"/>
    </source>
</evidence>
<keyword evidence="7" id="KW-0493">Microtubule</keyword>
<dbReference type="OrthoDB" id="6288248at2759"/>
<evidence type="ECO:0000313" key="15">
    <source>
        <dbReference type="EMBL" id="GCC27306.1"/>
    </source>
</evidence>
<organism evidence="15 16">
    <name type="scientific">Chiloscyllium punctatum</name>
    <name type="common">Brownbanded bambooshark</name>
    <name type="synonym">Hemiscyllium punctatum</name>
    <dbReference type="NCBI Taxonomy" id="137246"/>
    <lineage>
        <taxon>Eukaryota</taxon>
        <taxon>Metazoa</taxon>
        <taxon>Chordata</taxon>
        <taxon>Craniata</taxon>
        <taxon>Vertebrata</taxon>
        <taxon>Chondrichthyes</taxon>
        <taxon>Elasmobranchii</taxon>
        <taxon>Galeomorphii</taxon>
        <taxon>Galeoidea</taxon>
        <taxon>Orectolobiformes</taxon>
        <taxon>Hemiscylliidae</taxon>
        <taxon>Chiloscyllium</taxon>
    </lineage>
</organism>
<comment type="caution">
    <text evidence="15">The sequence shown here is derived from an EMBL/GenBank/DDBJ whole genome shotgun (WGS) entry which is preliminary data.</text>
</comment>
<feature type="region of interest" description="Disordered" evidence="14">
    <location>
        <begin position="1"/>
        <end position="24"/>
    </location>
</feature>
<dbReference type="PANTHER" id="PTHR14320">
    <property type="entry name" value="COILED-COIL DOMAIN-CONTAINING PROTEIN 181"/>
    <property type="match status" value="1"/>
</dbReference>
<protein>
    <recommendedName>
        <fullName evidence="5">Coiled-coil domain-containing protein 181</fullName>
    </recommendedName>
</protein>
<proteinExistence type="inferred from homology"/>
<name>A0A401SAA7_CHIPU</name>
<evidence type="ECO:0000256" key="14">
    <source>
        <dbReference type="SAM" id="MobiDB-lite"/>
    </source>
</evidence>
<feature type="region of interest" description="Disordered" evidence="14">
    <location>
        <begin position="42"/>
        <end position="145"/>
    </location>
</feature>
<evidence type="ECO:0000256" key="12">
    <source>
        <dbReference type="ARBA" id="ARBA00023273"/>
    </source>
</evidence>
<keyword evidence="16" id="KW-1185">Reference proteome</keyword>
<evidence type="ECO:0000256" key="11">
    <source>
        <dbReference type="ARBA" id="ARBA00023212"/>
    </source>
</evidence>
<keyword evidence="12" id="KW-0966">Cell projection</keyword>
<dbReference type="Proteomes" id="UP000287033">
    <property type="component" value="Unassembled WGS sequence"/>
</dbReference>
<feature type="region of interest" description="Disordered" evidence="14">
    <location>
        <begin position="267"/>
        <end position="313"/>
    </location>
</feature>
<dbReference type="InterPro" id="IPR026687">
    <property type="entry name" value="CCDC181"/>
</dbReference>
<dbReference type="PANTHER" id="PTHR14320:SF2">
    <property type="entry name" value="COILED-COIL DOMAIN-CONTAINING PROTEIN 181"/>
    <property type="match status" value="1"/>
</dbReference>
<evidence type="ECO:0000256" key="8">
    <source>
        <dbReference type="ARBA" id="ARBA00022846"/>
    </source>
</evidence>
<reference evidence="15 16" key="1">
    <citation type="journal article" date="2018" name="Nat. Ecol. Evol.">
        <title>Shark genomes provide insights into elasmobranch evolution and the origin of vertebrates.</title>
        <authorList>
            <person name="Hara Y"/>
            <person name="Yamaguchi K"/>
            <person name="Onimaru K"/>
            <person name="Kadota M"/>
            <person name="Koyanagi M"/>
            <person name="Keeley SD"/>
            <person name="Tatsumi K"/>
            <person name="Tanaka K"/>
            <person name="Motone F"/>
            <person name="Kageyama Y"/>
            <person name="Nozu R"/>
            <person name="Adachi N"/>
            <person name="Nishimura O"/>
            <person name="Nakagawa R"/>
            <person name="Tanegashima C"/>
            <person name="Kiyatake I"/>
            <person name="Matsumoto R"/>
            <person name="Murakumo K"/>
            <person name="Nishida K"/>
            <person name="Terakita A"/>
            <person name="Kuratani S"/>
            <person name="Sato K"/>
            <person name="Hyodo S Kuraku.S."/>
        </authorList>
    </citation>
    <scope>NUCLEOTIDE SEQUENCE [LARGE SCALE GENOMIC DNA]</scope>
</reference>
<dbReference type="EMBL" id="BEZZ01000160">
    <property type="protein sequence ID" value="GCC27306.1"/>
    <property type="molecule type" value="Genomic_DNA"/>
</dbReference>
<gene>
    <name evidence="15" type="ORF">chiPu_0005730</name>
</gene>
<comment type="function">
    <text evidence="1">Microtubule-binding protein that localizes to the microtubular manchette of elongating spermatids.</text>
</comment>
<evidence type="ECO:0000256" key="3">
    <source>
        <dbReference type="ARBA" id="ARBA00004245"/>
    </source>
</evidence>
<keyword evidence="11" id="KW-0206">Cytoskeleton</keyword>
<comment type="subunit">
    <text evidence="13">Homodimer. Interacts with HOOK1. Interacts with HOOK2. Interacts with HOOK3.</text>
</comment>
<dbReference type="OMA" id="KAWLMRK"/>
<keyword evidence="6" id="KW-0963">Cytoplasm</keyword>
<evidence type="ECO:0000256" key="7">
    <source>
        <dbReference type="ARBA" id="ARBA00022701"/>
    </source>
</evidence>
<evidence type="ECO:0000256" key="9">
    <source>
        <dbReference type="ARBA" id="ARBA00023054"/>
    </source>
</evidence>
<feature type="compositionally biased region" description="Acidic residues" evidence="14">
    <location>
        <begin position="49"/>
        <end position="59"/>
    </location>
</feature>
<keyword evidence="10" id="KW-0969">Cilium</keyword>
<dbReference type="GO" id="GO:0031514">
    <property type="term" value="C:motile cilium"/>
    <property type="evidence" value="ECO:0007669"/>
    <property type="project" value="UniProtKB-SubCell"/>
</dbReference>
<accession>A0A401SAA7</accession>
<evidence type="ECO:0000256" key="4">
    <source>
        <dbReference type="ARBA" id="ARBA00005737"/>
    </source>
</evidence>
<feature type="region of interest" description="Disordered" evidence="14">
    <location>
        <begin position="328"/>
        <end position="360"/>
    </location>
</feature>
<evidence type="ECO:0000256" key="1">
    <source>
        <dbReference type="ARBA" id="ARBA00002213"/>
    </source>
</evidence>
<sequence length="520" mass="60918">MVQRGRHAQEFLTKMSEENSVTSQFEEYEDDFEKDLDWLINEETKNSDEEPEVYEESENIDAKINKELDDEEREENKNSIDEKQSASFVEKPCERNKDLINHAEIARGEENVIVNQPDPVSGSDSEGSFHELKQDDQQAEEQTEEVKRYIVEKIEQANKKLQDEDPIDQNRERRLKFKDHLVDLEVPPIHLPETEKDNGEVTGQMSEMCISSDAQKVNVNIGNKGDEYKIKDKKVLMEKDGKFELVSLQDFGSQGLLPQIAVAFSENESKQSHCFNSDNPKGNNFSSSQTSLSPNEILHIPKPPDEPKDRATSAANIQKNGAQKILPRRVQSAIMSPKPSPQSNVSKEKEFNWRTQKKGQLKTEVGVRKVEEEMRQKEENKMAFGIWLQKKKQQRQEERRIQCAKELERKNCKEHRDPNEAFNLWLKKKREQQIKEQQIEAMRKREQDYNSKVHTREDSEKAFKQWLKRKKAEKRAEQLAAKERCRKFLMEARKVKRMQTLLCTLSESKSFQFDNYGYRF</sequence>
<dbReference type="GO" id="GO:0005874">
    <property type="term" value="C:microtubule"/>
    <property type="evidence" value="ECO:0007669"/>
    <property type="project" value="UniProtKB-KW"/>
</dbReference>
<feature type="compositionally biased region" description="Polar residues" evidence="14">
    <location>
        <begin position="272"/>
        <end position="294"/>
    </location>
</feature>
<dbReference type="GO" id="GO:0008017">
    <property type="term" value="F:microtubule binding"/>
    <property type="evidence" value="ECO:0007669"/>
    <property type="project" value="InterPro"/>
</dbReference>
<evidence type="ECO:0000256" key="10">
    <source>
        <dbReference type="ARBA" id="ARBA00023069"/>
    </source>
</evidence>
<evidence type="ECO:0000256" key="6">
    <source>
        <dbReference type="ARBA" id="ARBA00022490"/>
    </source>
</evidence>
<feature type="compositionally biased region" description="Basic and acidic residues" evidence="14">
    <location>
        <begin position="74"/>
        <end position="84"/>
    </location>
</feature>
<evidence type="ECO:0000313" key="16">
    <source>
        <dbReference type="Proteomes" id="UP000287033"/>
    </source>
</evidence>
<dbReference type="STRING" id="137246.A0A401SAA7"/>
<feature type="compositionally biased region" description="Basic and acidic residues" evidence="14">
    <location>
        <begin position="91"/>
        <end position="110"/>
    </location>
</feature>
<comment type="similarity">
    <text evidence="4">Belongs to the CCDC181 family.</text>
</comment>
<evidence type="ECO:0000256" key="2">
    <source>
        <dbReference type="ARBA" id="ARBA00004230"/>
    </source>
</evidence>
<dbReference type="AlphaFoldDB" id="A0A401SAA7"/>
<keyword evidence="8" id="KW-0282">Flagellum</keyword>
<feature type="compositionally biased region" description="Basic and acidic residues" evidence="14">
    <location>
        <begin position="302"/>
        <end position="311"/>
    </location>
</feature>
<feature type="compositionally biased region" description="Basic and acidic residues" evidence="14">
    <location>
        <begin position="127"/>
        <end position="136"/>
    </location>
</feature>
<evidence type="ECO:0000256" key="5">
    <source>
        <dbReference type="ARBA" id="ARBA00022306"/>
    </source>
</evidence>
<keyword evidence="9" id="KW-0175">Coiled coil</keyword>